<dbReference type="Proteomes" id="UP001168363">
    <property type="component" value="Unassembled WGS sequence"/>
</dbReference>
<comment type="caution">
    <text evidence="5">The sequence shown here is derived from an EMBL/GenBank/DDBJ whole genome shotgun (WGS) entry which is preliminary data.</text>
</comment>
<dbReference type="RefSeq" id="WP_302706726.1">
    <property type="nucleotide sequence ID" value="NZ_JAULSC010000004.1"/>
</dbReference>
<dbReference type="SUPFAM" id="SSF54637">
    <property type="entry name" value="Thioesterase/thiol ester dehydrase-isomerase"/>
    <property type="match status" value="1"/>
</dbReference>
<evidence type="ECO:0000256" key="1">
    <source>
        <dbReference type="ARBA" id="ARBA00022490"/>
    </source>
</evidence>
<dbReference type="InterPro" id="IPR029069">
    <property type="entry name" value="HotDog_dom_sf"/>
</dbReference>
<dbReference type="GO" id="GO:0016787">
    <property type="term" value="F:hydrolase activity"/>
    <property type="evidence" value="ECO:0007669"/>
    <property type="project" value="UniProtKB-KW"/>
</dbReference>
<name>A0ABT8TNK1_9ACTN</name>
<protein>
    <submittedName>
        <fullName evidence="5">PaaI family thioesterase</fullName>
        <ecNumber evidence="5">3.1.2.-</ecNumber>
    </submittedName>
</protein>
<evidence type="ECO:0000256" key="4">
    <source>
        <dbReference type="ARBA" id="ARBA00023098"/>
    </source>
</evidence>
<keyword evidence="3" id="KW-0276">Fatty acid metabolism</keyword>
<evidence type="ECO:0000256" key="2">
    <source>
        <dbReference type="ARBA" id="ARBA00022801"/>
    </source>
</evidence>
<dbReference type="PANTHER" id="PTHR12418:SF19">
    <property type="entry name" value="ACYL-COENZYME A THIOESTERASE THEM4"/>
    <property type="match status" value="1"/>
</dbReference>
<accession>A0ABT8TNK1</accession>
<dbReference type="Gene3D" id="3.10.129.10">
    <property type="entry name" value="Hotdog Thioesterase"/>
    <property type="match status" value="1"/>
</dbReference>
<evidence type="ECO:0000313" key="6">
    <source>
        <dbReference type="Proteomes" id="UP001168363"/>
    </source>
</evidence>
<proteinExistence type="predicted"/>
<keyword evidence="1" id="KW-0963">Cytoplasm</keyword>
<keyword evidence="2 5" id="KW-0378">Hydrolase</keyword>
<dbReference type="CDD" id="cd03443">
    <property type="entry name" value="PaaI_thioesterase"/>
    <property type="match status" value="1"/>
</dbReference>
<keyword evidence="4" id="KW-0443">Lipid metabolism</keyword>
<evidence type="ECO:0000256" key="3">
    <source>
        <dbReference type="ARBA" id="ARBA00022832"/>
    </source>
</evidence>
<dbReference type="EC" id="3.1.2.-" evidence="5"/>
<dbReference type="EMBL" id="JAULSC010000004">
    <property type="protein sequence ID" value="MDO3395411.1"/>
    <property type="molecule type" value="Genomic_DNA"/>
</dbReference>
<dbReference type="PANTHER" id="PTHR12418">
    <property type="entry name" value="ACYL-COENZYME A THIOESTERASE THEM4"/>
    <property type="match status" value="1"/>
</dbReference>
<evidence type="ECO:0000313" key="5">
    <source>
        <dbReference type="EMBL" id="MDO3395411.1"/>
    </source>
</evidence>
<dbReference type="InterPro" id="IPR052365">
    <property type="entry name" value="THEM4/THEM5_acyl-CoA_thioest"/>
</dbReference>
<organism evidence="5 6">
    <name type="scientific">Nocardioides cremeus</name>
    <dbReference type="NCBI Taxonomy" id="3058044"/>
    <lineage>
        <taxon>Bacteria</taxon>
        <taxon>Bacillati</taxon>
        <taxon>Actinomycetota</taxon>
        <taxon>Actinomycetes</taxon>
        <taxon>Propionibacteriales</taxon>
        <taxon>Nocardioidaceae</taxon>
        <taxon>Nocardioides</taxon>
    </lineage>
</organism>
<sequence>MTAAAPFADSSWVPDTEPLTDPSDVTAYGDLLASLRSVQDAIVDAEPDRATMLELTDSLSTISEQLRASAGVGPAPFARQLGLPDRGQTLVPPLTIDRVSADRVEATVTFTEYFHLGGQVAHGGAVALVFDEVLGLLCSAGGRPWSRTAFLHVDYRNPTPGDVPLDLAVWLDSEDGRKRVMRGEIRHGDVVCAESHGLFVAVRAS</sequence>
<keyword evidence="6" id="KW-1185">Reference proteome</keyword>
<reference evidence="5" key="1">
    <citation type="submission" date="2023-06" db="EMBL/GenBank/DDBJ databases">
        <title>Genome sequence of Nocardioides sp. SOB44.</title>
        <authorList>
            <person name="Zhang G."/>
        </authorList>
    </citation>
    <scope>NUCLEOTIDE SEQUENCE</scope>
    <source>
        <strain evidence="5">SOB44</strain>
    </source>
</reference>
<gene>
    <name evidence="5" type="ORF">QWJ41_06765</name>
</gene>